<organism evidence="1 2">
    <name type="scientific">Batillaria attramentaria</name>
    <dbReference type="NCBI Taxonomy" id="370345"/>
    <lineage>
        <taxon>Eukaryota</taxon>
        <taxon>Metazoa</taxon>
        <taxon>Spiralia</taxon>
        <taxon>Lophotrochozoa</taxon>
        <taxon>Mollusca</taxon>
        <taxon>Gastropoda</taxon>
        <taxon>Caenogastropoda</taxon>
        <taxon>Sorbeoconcha</taxon>
        <taxon>Cerithioidea</taxon>
        <taxon>Batillariidae</taxon>
        <taxon>Batillaria</taxon>
    </lineage>
</organism>
<name>A0ABD0JUP9_9CAEN</name>
<protein>
    <submittedName>
        <fullName evidence="1">Uncharacterized protein</fullName>
    </submittedName>
</protein>
<dbReference type="EMBL" id="JACVVK020000327">
    <property type="protein sequence ID" value="KAK7478367.1"/>
    <property type="molecule type" value="Genomic_DNA"/>
</dbReference>
<keyword evidence="2" id="KW-1185">Reference proteome</keyword>
<sequence length="125" mass="13899">MNVVSFLRLHLSGECFTNAFSATCSDDVILCSAELYFKQHFQKYRGHSKDPVHTQPLQLTVAYVKTSRLTICLSLSLPALQRGFSLTWETQLLPSRFVPLATESSEPNLFNIGNTATVLKFAVGS</sequence>
<accession>A0ABD0JUP9</accession>
<evidence type="ECO:0000313" key="2">
    <source>
        <dbReference type="Proteomes" id="UP001519460"/>
    </source>
</evidence>
<reference evidence="1 2" key="1">
    <citation type="journal article" date="2023" name="Sci. Data">
        <title>Genome assembly of the Korean intertidal mud-creeper Batillaria attramentaria.</title>
        <authorList>
            <person name="Patra A.K."/>
            <person name="Ho P.T."/>
            <person name="Jun S."/>
            <person name="Lee S.J."/>
            <person name="Kim Y."/>
            <person name="Won Y.J."/>
        </authorList>
    </citation>
    <scope>NUCLEOTIDE SEQUENCE [LARGE SCALE GENOMIC DNA]</scope>
    <source>
        <strain evidence="1">Wonlab-2016</strain>
    </source>
</reference>
<dbReference type="AlphaFoldDB" id="A0ABD0JUP9"/>
<evidence type="ECO:0000313" key="1">
    <source>
        <dbReference type="EMBL" id="KAK7478367.1"/>
    </source>
</evidence>
<comment type="caution">
    <text evidence="1">The sequence shown here is derived from an EMBL/GenBank/DDBJ whole genome shotgun (WGS) entry which is preliminary data.</text>
</comment>
<proteinExistence type="predicted"/>
<gene>
    <name evidence="1" type="ORF">BaRGS_00030371</name>
</gene>
<dbReference type="Proteomes" id="UP001519460">
    <property type="component" value="Unassembled WGS sequence"/>
</dbReference>